<feature type="domain" description="ABC transmembrane type-1" evidence="8">
    <location>
        <begin position="58"/>
        <end position="242"/>
    </location>
</feature>
<organism evidence="9 10">
    <name type="scientific">Kumtagia ephedrae</name>
    <dbReference type="NCBI Taxonomy" id="2116701"/>
    <lineage>
        <taxon>Bacteria</taxon>
        <taxon>Pseudomonadati</taxon>
        <taxon>Pseudomonadota</taxon>
        <taxon>Alphaproteobacteria</taxon>
        <taxon>Hyphomicrobiales</taxon>
        <taxon>Phyllobacteriaceae</taxon>
        <taxon>Kumtagia</taxon>
    </lineage>
</organism>
<evidence type="ECO:0000256" key="5">
    <source>
        <dbReference type="ARBA" id="ARBA00022989"/>
    </source>
</evidence>
<comment type="similarity">
    <text evidence="7">Belongs to the binding-protein-dependent transport system permease family.</text>
</comment>
<dbReference type="InterPro" id="IPR035906">
    <property type="entry name" value="MetI-like_sf"/>
</dbReference>
<keyword evidence="2 7" id="KW-0813">Transport</keyword>
<reference evidence="9 10" key="1">
    <citation type="submission" date="2018-03" db="EMBL/GenBank/DDBJ databases">
        <title>The draft genome of Mesorhizobium sp. 6GN-30.</title>
        <authorList>
            <person name="Liu L."/>
            <person name="Li L."/>
            <person name="Wang T."/>
            <person name="Zhang X."/>
            <person name="Liang L."/>
        </authorList>
    </citation>
    <scope>NUCLEOTIDE SEQUENCE [LARGE SCALE GENOMIC DNA]</scope>
    <source>
        <strain evidence="9 10">6GN30</strain>
    </source>
</reference>
<dbReference type="PROSITE" id="PS50928">
    <property type="entry name" value="ABC_TM1"/>
    <property type="match status" value="1"/>
</dbReference>
<dbReference type="InterPro" id="IPR000515">
    <property type="entry name" value="MetI-like"/>
</dbReference>
<dbReference type="GO" id="GO:0055085">
    <property type="term" value="P:transmembrane transport"/>
    <property type="evidence" value="ECO:0007669"/>
    <property type="project" value="InterPro"/>
</dbReference>
<evidence type="ECO:0000259" key="8">
    <source>
        <dbReference type="PROSITE" id="PS50928"/>
    </source>
</evidence>
<dbReference type="GO" id="GO:0005886">
    <property type="term" value="C:plasma membrane"/>
    <property type="evidence" value="ECO:0007669"/>
    <property type="project" value="UniProtKB-SubCell"/>
</dbReference>
<accession>A0A2P7RVE4</accession>
<sequence>MVASRLNALLNACLPVLFAALVFGFAWEAAVAFGEVPQYVLPSPTGIIAAAVQRFPQLADGLWLTTFEALSGFAVGAAIGLALACLFLLMPPLEALLLPLVVALNTVPSIAFVPLALLWFGMGPASKIAIAALAVSFAVLLAALEGFTRTEDGQVNLLRSFGAGRLAILWRLRLPAAMPSIVTGLRIGLARSTIAVIVAEMLGAYKGIGQIVYRGTAEMDSLTVWAAILLSSAVSLALYGLLVQIDRRLVWWQ</sequence>
<dbReference type="Pfam" id="PF00528">
    <property type="entry name" value="BPD_transp_1"/>
    <property type="match status" value="1"/>
</dbReference>
<feature type="transmembrane region" description="Helical" evidence="7">
    <location>
        <begin position="128"/>
        <end position="147"/>
    </location>
</feature>
<dbReference type="RefSeq" id="WP_106774858.1">
    <property type="nucleotide sequence ID" value="NZ_PXYK01000031.1"/>
</dbReference>
<comment type="subcellular location">
    <subcellularLocation>
        <location evidence="1 7">Cell membrane</location>
        <topology evidence="1 7">Multi-pass membrane protein</topology>
    </subcellularLocation>
</comment>
<gene>
    <name evidence="9" type="ORF">C7I84_24550</name>
</gene>
<dbReference type="OrthoDB" id="9786495at2"/>
<name>A0A2P7RVE4_9HYPH</name>
<evidence type="ECO:0000256" key="4">
    <source>
        <dbReference type="ARBA" id="ARBA00022692"/>
    </source>
</evidence>
<feature type="transmembrane region" description="Helical" evidence="7">
    <location>
        <begin position="222"/>
        <end position="243"/>
    </location>
</feature>
<evidence type="ECO:0000313" key="9">
    <source>
        <dbReference type="EMBL" id="PSJ54169.1"/>
    </source>
</evidence>
<dbReference type="Proteomes" id="UP000241229">
    <property type="component" value="Unassembled WGS sequence"/>
</dbReference>
<keyword evidence="3" id="KW-1003">Cell membrane</keyword>
<evidence type="ECO:0000256" key="3">
    <source>
        <dbReference type="ARBA" id="ARBA00022475"/>
    </source>
</evidence>
<feature type="transmembrane region" description="Helical" evidence="7">
    <location>
        <begin position="96"/>
        <end position="122"/>
    </location>
</feature>
<feature type="transmembrane region" description="Helical" evidence="7">
    <location>
        <begin position="69"/>
        <end position="89"/>
    </location>
</feature>
<evidence type="ECO:0000256" key="1">
    <source>
        <dbReference type="ARBA" id="ARBA00004651"/>
    </source>
</evidence>
<evidence type="ECO:0000313" key="10">
    <source>
        <dbReference type="Proteomes" id="UP000241229"/>
    </source>
</evidence>
<dbReference type="EMBL" id="PXYK01000031">
    <property type="protein sequence ID" value="PSJ54169.1"/>
    <property type="molecule type" value="Genomic_DNA"/>
</dbReference>
<evidence type="ECO:0000256" key="7">
    <source>
        <dbReference type="RuleBase" id="RU363032"/>
    </source>
</evidence>
<dbReference type="SUPFAM" id="SSF161098">
    <property type="entry name" value="MetI-like"/>
    <property type="match status" value="1"/>
</dbReference>
<proteinExistence type="inferred from homology"/>
<dbReference type="CDD" id="cd06261">
    <property type="entry name" value="TM_PBP2"/>
    <property type="match status" value="1"/>
</dbReference>
<protein>
    <submittedName>
        <fullName evidence="9">ABC transporter permease</fullName>
    </submittedName>
</protein>
<dbReference type="Gene3D" id="1.10.3720.10">
    <property type="entry name" value="MetI-like"/>
    <property type="match status" value="1"/>
</dbReference>
<evidence type="ECO:0000256" key="2">
    <source>
        <dbReference type="ARBA" id="ARBA00022448"/>
    </source>
</evidence>
<keyword evidence="6 7" id="KW-0472">Membrane</keyword>
<evidence type="ECO:0000256" key="6">
    <source>
        <dbReference type="ARBA" id="ARBA00023136"/>
    </source>
</evidence>
<keyword evidence="4 7" id="KW-0812">Transmembrane</keyword>
<dbReference type="PANTHER" id="PTHR30151:SF20">
    <property type="entry name" value="ABC TRANSPORTER PERMEASE PROTEIN HI_0355-RELATED"/>
    <property type="match status" value="1"/>
</dbReference>
<keyword evidence="5 7" id="KW-1133">Transmembrane helix</keyword>
<dbReference type="AlphaFoldDB" id="A0A2P7RVE4"/>
<keyword evidence="10" id="KW-1185">Reference proteome</keyword>
<dbReference type="PANTHER" id="PTHR30151">
    <property type="entry name" value="ALKANE SULFONATE ABC TRANSPORTER-RELATED, MEMBRANE SUBUNIT"/>
    <property type="match status" value="1"/>
</dbReference>
<comment type="caution">
    <text evidence="9">The sequence shown here is derived from an EMBL/GenBank/DDBJ whole genome shotgun (WGS) entry which is preliminary data.</text>
</comment>